<feature type="compositionally biased region" description="Basic and acidic residues" evidence="3">
    <location>
        <begin position="8"/>
        <end position="21"/>
    </location>
</feature>
<feature type="compositionally biased region" description="Basic and acidic residues" evidence="3">
    <location>
        <begin position="882"/>
        <end position="891"/>
    </location>
</feature>
<feature type="repeat" description="PPR" evidence="2">
    <location>
        <begin position="464"/>
        <end position="498"/>
    </location>
</feature>
<evidence type="ECO:0000259" key="4">
    <source>
        <dbReference type="Pfam" id="PF17177"/>
    </source>
</evidence>
<feature type="compositionally biased region" description="Basic and acidic residues" evidence="3">
    <location>
        <begin position="902"/>
        <end position="932"/>
    </location>
</feature>
<dbReference type="PANTHER" id="PTHR47447">
    <property type="entry name" value="OS03G0856100 PROTEIN"/>
    <property type="match status" value="1"/>
</dbReference>
<feature type="compositionally biased region" description="Low complexity" evidence="3">
    <location>
        <begin position="237"/>
        <end position="259"/>
    </location>
</feature>
<dbReference type="AlphaFoldDB" id="A0ABD3P0E0"/>
<keyword evidence="6" id="KW-1185">Reference proteome</keyword>
<dbReference type="Pfam" id="PF17177">
    <property type="entry name" value="PPR_long"/>
    <property type="match status" value="1"/>
</dbReference>
<feature type="compositionally biased region" description="Basic and acidic residues" evidence="3">
    <location>
        <begin position="945"/>
        <end position="958"/>
    </location>
</feature>
<reference evidence="5 6" key="1">
    <citation type="journal article" date="2020" name="G3 (Bethesda)">
        <title>Improved Reference Genome for Cyclotella cryptica CCMP332, a Model for Cell Wall Morphogenesis, Salinity Adaptation, and Lipid Production in Diatoms (Bacillariophyta).</title>
        <authorList>
            <person name="Roberts W.R."/>
            <person name="Downey K.M."/>
            <person name="Ruck E.C."/>
            <person name="Traller J.C."/>
            <person name="Alverson A.J."/>
        </authorList>
    </citation>
    <scope>NUCLEOTIDE SEQUENCE [LARGE SCALE GENOMIC DNA]</scope>
    <source>
        <strain evidence="5 6">CCMP332</strain>
    </source>
</reference>
<feature type="compositionally biased region" description="Polar residues" evidence="3">
    <location>
        <begin position="108"/>
        <end position="121"/>
    </location>
</feature>
<dbReference type="InterPro" id="IPR033443">
    <property type="entry name" value="PROP1-like_PPR_dom"/>
</dbReference>
<evidence type="ECO:0000313" key="6">
    <source>
        <dbReference type="Proteomes" id="UP001516023"/>
    </source>
</evidence>
<dbReference type="Proteomes" id="UP001516023">
    <property type="component" value="Unassembled WGS sequence"/>
</dbReference>
<evidence type="ECO:0000256" key="2">
    <source>
        <dbReference type="PROSITE-ProRule" id="PRU00708"/>
    </source>
</evidence>
<feature type="region of interest" description="Disordered" evidence="3">
    <location>
        <begin position="1"/>
        <end position="39"/>
    </location>
</feature>
<sequence>MIGKHVRSHGEGAADLHKQRSETPTNLKNHDNRVASAANPPQRLSMVTISGGASPVSHSNNLCWPCFDGIQQLSTRENAYNQPAFKNISSEIAIHSEATINPHREESNLSVSTMNSSNDNTIPEGHAPISSSPPLAKSDPPQAKQEGATRPDHGQNYMPVKSEPIPDLAPRPLDHFKRGYVERTELRDRDMGSHTPTGVDRNAAAPAGPTAPPAAPTTYGYAQPAPALPDKKPNDLPAPQQLPPAAAAPSSYYGPASSPNMDNHNRKTYDDDKQYSRSNHYDHNYSKYDDKQYTRSYVDERHRDGRGSYGSNDHSRSSYRGSTGFSMEEVVDRLCHPRSKVSEEMDEARRSSPESFSSGRAITAILSQLGRRRQMNVAMQVWHWMERTEGIQRNVFHYNALINVCEKIKDWKRALELLRQMDEEGVAKNEITYSSAISACEKGGNWRTALDLLSTMKKNGIMPTVIAYNAAISACEKGLNPSKALEIFDEMKREGVRPTVVTFSALISAWQQWKLALQVLEEMKKTFGPNVIAYSAAISALSKGQQWEKAWELFCEIEASGEKPSVVTYNATMTALEKGLQWQRALDLFDEMKYKNMNVTVVSYGSAISACEKGYQWKQCLEYLDEMTERNIPKNVIIFGAAMSCMEKSCRADIAFQLMERMAMEGVRPNVHIYNSAISACARCKLWKKGFELFKEMDDVGIKRDVVTYNAVLDAVYSQLDLAKQIFHEGVERGFYAKVSRLGTQWLELDLHFLSLGGGETALRWWFEECLVPYLGNSKELATVKSIDIVTGYGKTRSRGARKGDDGMRKRVRAMLSFMNLTEVEQPNLGRIHIDKEVLMREVERNGGRIILMLMYKLREGLDDPYIDAKQVVRPRGGAMHARNERDRQEDPWGPGGGNGFTHDHQGPPDGRPRTDDMPYQNDRNHRSDSFHENGGFGRSGGGAYREEVHGGRQDYPNDYHGYQPQKDNRPPPQDRDFPTQTFNEHRPGSDDWKDRGPPPRRFENSDAEYNKSRDRPNWHESSGNSYRYDGNRNSGYGEPRQSFHSPRYNDRKRPYDGGSERYHDRGGPGEHAGYDRDLNSKRYQR</sequence>
<feature type="compositionally biased region" description="Gly residues" evidence="3">
    <location>
        <begin position="935"/>
        <end position="944"/>
    </location>
</feature>
<dbReference type="PROSITE" id="PS51375">
    <property type="entry name" value="PPR"/>
    <property type="match status" value="7"/>
</dbReference>
<feature type="repeat" description="PPR" evidence="2">
    <location>
        <begin position="565"/>
        <end position="599"/>
    </location>
</feature>
<evidence type="ECO:0000256" key="1">
    <source>
        <dbReference type="ARBA" id="ARBA00022737"/>
    </source>
</evidence>
<name>A0ABD3P0E0_9STRA</name>
<keyword evidence="1" id="KW-0677">Repeat</keyword>
<dbReference type="NCBIfam" id="TIGR00756">
    <property type="entry name" value="PPR"/>
    <property type="match status" value="5"/>
</dbReference>
<feature type="region of interest" description="Disordered" evidence="3">
    <location>
        <begin position="875"/>
        <end position="1086"/>
    </location>
</feature>
<dbReference type="Pfam" id="PF13041">
    <property type="entry name" value="PPR_2"/>
    <property type="match status" value="2"/>
</dbReference>
<dbReference type="PANTHER" id="PTHR47447:SF17">
    <property type="entry name" value="OS12G0638900 PROTEIN"/>
    <property type="match status" value="1"/>
</dbReference>
<evidence type="ECO:0000256" key="3">
    <source>
        <dbReference type="SAM" id="MobiDB-lite"/>
    </source>
</evidence>
<proteinExistence type="predicted"/>
<feature type="compositionally biased region" description="Basic and acidic residues" evidence="3">
    <location>
        <begin position="967"/>
        <end position="1019"/>
    </location>
</feature>
<accession>A0ABD3P0E0</accession>
<evidence type="ECO:0000313" key="5">
    <source>
        <dbReference type="EMBL" id="KAL3781268.1"/>
    </source>
</evidence>
<feature type="repeat" description="PPR" evidence="2">
    <location>
        <begin position="530"/>
        <end position="564"/>
    </location>
</feature>
<dbReference type="Pfam" id="PF01535">
    <property type="entry name" value="PPR"/>
    <property type="match status" value="1"/>
</dbReference>
<feature type="compositionally biased region" description="Basic and acidic residues" evidence="3">
    <location>
        <begin position="263"/>
        <end position="306"/>
    </location>
</feature>
<gene>
    <name evidence="5" type="ORF">HJC23_012818</name>
</gene>
<dbReference type="InterPro" id="IPR011990">
    <property type="entry name" value="TPR-like_helical_dom_sf"/>
</dbReference>
<dbReference type="Gene3D" id="1.25.40.10">
    <property type="entry name" value="Tetratricopeptide repeat domain"/>
    <property type="match status" value="3"/>
</dbReference>
<feature type="repeat" description="PPR" evidence="2">
    <location>
        <begin position="394"/>
        <end position="428"/>
    </location>
</feature>
<dbReference type="InterPro" id="IPR002885">
    <property type="entry name" value="PPR_rpt"/>
</dbReference>
<feature type="region of interest" description="Disordered" evidence="3">
    <location>
        <begin position="106"/>
        <end position="323"/>
    </location>
</feature>
<feature type="repeat" description="PPR" evidence="2">
    <location>
        <begin position="635"/>
        <end position="669"/>
    </location>
</feature>
<feature type="domain" description="PROP1-like PPR" evidence="4">
    <location>
        <begin position="366"/>
        <end position="510"/>
    </location>
</feature>
<protein>
    <recommendedName>
        <fullName evidence="4">PROP1-like PPR domain-containing protein</fullName>
    </recommendedName>
</protein>
<dbReference type="EMBL" id="JABMIG020000322">
    <property type="protein sequence ID" value="KAL3781268.1"/>
    <property type="molecule type" value="Genomic_DNA"/>
</dbReference>
<feature type="compositionally biased region" description="Low complexity" evidence="3">
    <location>
        <begin position="216"/>
        <end position="225"/>
    </location>
</feature>
<feature type="compositionally biased region" description="Basic and acidic residues" evidence="3">
    <location>
        <begin position="1048"/>
        <end position="1086"/>
    </location>
</feature>
<feature type="compositionally biased region" description="Basic and acidic residues" evidence="3">
    <location>
        <begin position="172"/>
        <end position="192"/>
    </location>
</feature>
<feature type="repeat" description="PPR" evidence="2">
    <location>
        <begin position="670"/>
        <end position="704"/>
    </location>
</feature>
<comment type="caution">
    <text evidence="5">The sequence shown here is derived from an EMBL/GenBank/DDBJ whole genome shotgun (WGS) entry which is preliminary data.</text>
</comment>
<feature type="repeat" description="PPR" evidence="2">
    <location>
        <begin position="429"/>
        <end position="463"/>
    </location>
</feature>
<organism evidence="5 6">
    <name type="scientific">Cyclotella cryptica</name>
    <dbReference type="NCBI Taxonomy" id="29204"/>
    <lineage>
        <taxon>Eukaryota</taxon>
        <taxon>Sar</taxon>
        <taxon>Stramenopiles</taxon>
        <taxon>Ochrophyta</taxon>
        <taxon>Bacillariophyta</taxon>
        <taxon>Coscinodiscophyceae</taxon>
        <taxon>Thalassiosirophycidae</taxon>
        <taxon>Stephanodiscales</taxon>
        <taxon>Stephanodiscaceae</taxon>
        <taxon>Cyclotella</taxon>
    </lineage>
</organism>